<feature type="signal peptide" evidence="1">
    <location>
        <begin position="1"/>
        <end position="22"/>
    </location>
</feature>
<keyword evidence="1" id="KW-0732">Signal</keyword>
<evidence type="ECO:0000256" key="1">
    <source>
        <dbReference type="SAM" id="SignalP"/>
    </source>
</evidence>
<evidence type="ECO:0000313" key="2">
    <source>
        <dbReference type="EMBL" id="KAL3269142.1"/>
    </source>
</evidence>
<evidence type="ECO:0000313" key="3">
    <source>
        <dbReference type="Proteomes" id="UP001516400"/>
    </source>
</evidence>
<organism evidence="2 3">
    <name type="scientific">Cryptolaemus montrouzieri</name>
    <dbReference type="NCBI Taxonomy" id="559131"/>
    <lineage>
        <taxon>Eukaryota</taxon>
        <taxon>Metazoa</taxon>
        <taxon>Ecdysozoa</taxon>
        <taxon>Arthropoda</taxon>
        <taxon>Hexapoda</taxon>
        <taxon>Insecta</taxon>
        <taxon>Pterygota</taxon>
        <taxon>Neoptera</taxon>
        <taxon>Endopterygota</taxon>
        <taxon>Coleoptera</taxon>
        <taxon>Polyphaga</taxon>
        <taxon>Cucujiformia</taxon>
        <taxon>Coccinelloidea</taxon>
        <taxon>Coccinellidae</taxon>
        <taxon>Scymninae</taxon>
        <taxon>Scymnini</taxon>
        <taxon>Cryptolaemus</taxon>
    </lineage>
</organism>
<dbReference type="EMBL" id="JABFTP020000021">
    <property type="protein sequence ID" value="KAL3269142.1"/>
    <property type="molecule type" value="Genomic_DNA"/>
</dbReference>
<sequence>MKLVAIIWSILVLLIQVMEIYSENTTEPIEPRNSSVNGESEVLFAPSFVDVPKRCPDGQIMDEIRGCVEKL</sequence>
<comment type="caution">
    <text evidence="2">The sequence shown here is derived from an EMBL/GenBank/DDBJ whole genome shotgun (WGS) entry which is preliminary data.</text>
</comment>
<name>A0ABD2MSD8_9CUCU</name>
<keyword evidence="3" id="KW-1185">Reference proteome</keyword>
<accession>A0ABD2MSD8</accession>
<reference evidence="2 3" key="1">
    <citation type="journal article" date="2021" name="BMC Biol.">
        <title>Horizontally acquired antibacterial genes associated with adaptive radiation of ladybird beetles.</title>
        <authorList>
            <person name="Li H.S."/>
            <person name="Tang X.F."/>
            <person name="Huang Y.H."/>
            <person name="Xu Z.Y."/>
            <person name="Chen M.L."/>
            <person name="Du X.Y."/>
            <person name="Qiu B.Y."/>
            <person name="Chen P.T."/>
            <person name="Zhang W."/>
            <person name="Slipinski A."/>
            <person name="Escalona H.E."/>
            <person name="Waterhouse R.M."/>
            <person name="Zwick A."/>
            <person name="Pang H."/>
        </authorList>
    </citation>
    <scope>NUCLEOTIDE SEQUENCE [LARGE SCALE GENOMIC DNA]</scope>
    <source>
        <strain evidence="2">SYSU2018</strain>
    </source>
</reference>
<dbReference type="Proteomes" id="UP001516400">
    <property type="component" value="Unassembled WGS sequence"/>
</dbReference>
<feature type="chain" id="PRO_5044822490" description="Salivary secreted peptide" evidence="1">
    <location>
        <begin position="23"/>
        <end position="71"/>
    </location>
</feature>
<evidence type="ECO:0008006" key="4">
    <source>
        <dbReference type="Google" id="ProtNLM"/>
    </source>
</evidence>
<gene>
    <name evidence="2" type="ORF">HHI36_008222</name>
</gene>
<protein>
    <recommendedName>
        <fullName evidence="4">Salivary secreted peptide</fullName>
    </recommendedName>
</protein>
<dbReference type="AlphaFoldDB" id="A0ABD2MSD8"/>
<proteinExistence type="predicted"/>